<dbReference type="GO" id="GO:0032993">
    <property type="term" value="C:protein-DNA complex"/>
    <property type="evidence" value="ECO:0007669"/>
    <property type="project" value="TreeGrafter"/>
</dbReference>
<dbReference type="GO" id="GO:0005829">
    <property type="term" value="C:cytosol"/>
    <property type="evidence" value="ECO:0007669"/>
    <property type="project" value="TreeGrafter"/>
</dbReference>
<evidence type="ECO:0000313" key="10">
    <source>
        <dbReference type="Proteomes" id="UP000192721"/>
    </source>
</evidence>
<dbReference type="Gene3D" id="3.40.50.2300">
    <property type="match status" value="1"/>
</dbReference>
<sequence>MSAPWAERATALIVDDQPENLALLHDALDSAGYRVLLATDGAAALRRAAECRPDIILLDAVMPGMDGFETARRLKAEAETQAIPIVFMTGLSDSEHVLAAFAAGGADYVVKPLRPAEVLARLAAHIGSARQLCRARQALEASGQALLAADPASGRPLWLTERARGLLRAHGWSEAALAERWRLWLGQAEAGASLALEEGDGSGLLAKRLAGDECLLALSEGGEAAAPQRLMRALGLTPRQAEVLHWLSLGKTNRDIGDILGMSPRTVNKHLEHVFARLGVETRTSAAALALRSAGGG</sequence>
<dbReference type="InterPro" id="IPR000792">
    <property type="entry name" value="Tscrpt_reg_LuxR_C"/>
</dbReference>
<reference evidence="9 10" key="1">
    <citation type="submission" date="2017-02" db="EMBL/GenBank/DDBJ databases">
        <title>Chromobacterium haemolyticum H5244.</title>
        <authorList>
            <person name="Gulvik C.A."/>
        </authorList>
    </citation>
    <scope>NUCLEOTIDE SEQUENCE [LARGE SCALE GENOMIC DNA]</scope>
    <source>
        <strain evidence="9 10">H5244</strain>
    </source>
</reference>
<dbReference type="PROSITE" id="PS00622">
    <property type="entry name" value="HTH_LUXR_1"/>
    <property type="match status" value="1"/>
</dbReference>
<organism evidence="9 10">
    <name type="scientific">Chromobacterium haemolyticum</name>
    <dbReference type="NCBI Taxonomy" id="394935"/>
    <lineage>
        <taxon>Bacteria</taxon>
        <taxon>Pseudomonadati</taxon>
        <taxon>Pseudomonadota</taxon>
        <taxon>Betaproteobacteria</taxon>
        <taxon>Neisseriales</taxon>
        <taxon>Chromobacteriaceae</taxon>
        <taxon>Chromobacterium</taxon>
    </lineage>
</organism>
<dbReference type="SUPFAM" id="SSF52172">
    <property type="entry name" value="CheY-like"/>
    <property type="match status" value="1"/>
</dbReference>
<comment type="caution">
    <text evidence="9">The sequence shown here is derived from an EMBL/GenBank/DDBJ whole genome shotgun (WGS) entry which is preliminary data.</text>
</comment>
<dbReference type="PANTHER" id="PTHR48111:SF1">
    <property type="entry name" value="TWO-COMPONENT RESPONSE REGULATOR ORR33"/>
    <property type="match status" value="1"/>
</dbReference>
<feature type="domain" description="HTH luxR-type" evidence="7">
    <location>
        <begin position="229"/>
        <end position="294"/>
    </location>
</feature>
<dbReference type="PROSITE" id="PS50043">
    <property type="entry name" value="HTH_LUXR_2"/>
    <property type="match status" value="1"/>
</dbReference>
<keyword evidence="1 6" id="KW-0597">Phosphoprotein</keyword>
<dbReference type="RefSeq" id="WP_081554660.1">
    <property type="nucleotide sequence ID" value="NZ_MUKV01000003.1"/>
</dbReference>
<gene>
    <name evidence="9" type="ORF">B0T45_03870</name>
</gene>
<keyword evidence="3" id="KW-0805">Transcription regulation</keyword>
<evidence type="ECO:0000259" key="8">
    <source>
        <dbReference type="PROSITE" id="PS50110"/>
    </source>
</evidence>
<evidence type="ECO:0000256" key="6">
    <source>
        <dbReference type="PROSITE-ProRule" id="PRU00169"/>
    </source>
</evidence>
<evidence type="ECO:0000313" key="9">
    <source>
        <dbReference type="EMBL" id="OQS43116.1"/>
    </source>
</evidence>
<dbReference type="Gene3D" id="1.10.10.10">
    <property type="entry name" value="Winged helix-like DNA-binding domain superfamily/Winged helix DNA-binding domain"/>
    <property type="match status" value="1"/>
</dbReference>
<dbReference type="PROSITE" id="PS50110">
    <property type="entry name" value="RESPONSE_REGULATORY"/>
    <property type="match status" value="1"/>
</dbReference>
<evidence type="ECO:0000256" key="3">
    <source>
        <dbReference type="ARBA" id="ARBA00023015"/>
    </source>
</evidence>
<dbReference type="Proteomes" id="UP000192721">
    <property type="component" value="Unassembled WGS sequence"/>
</dbReference>
<dbReference type="GO" id="GO:0000156">
    <property type="term" value="F:phosphorelay response regulator activity"/>
    <property type="evidence" value="ECO:0007669"/>
    <property type="project" value="TreeGrafter"/>
</dbReference>
<evidence type="ECO:0000256" key="5">
    <source>
        <dbReference type="ARBA" id="ARBA00023163"/>
    </source>
</evidence>
<dbReference type="GO" id="GO:0000976">
    <property type="term" value="F:transcription cis-regulatory region binding"/>
    <property type="evidence" value="ECO:0007669"/>
    <property type="project" value="TreeGrafter"/>
</dbReference>
<name>A0A1W0D7Z8_9NEIS</name>
<dbReference type="PRINTS" id="PR00038">
    <property type="entry name" value="HTHLUXR"/>
</dbReference>
<dbReference type="InterPro" id="IPR039420">
    <property type="entry name" value="WalR-like"/>
</dbReference>
<dbReference type="EMBL" id="MUKV01000003">
    <property type="protein sequence ID" value="OQS43116.1"/>
    <property type="molecule type" value="Genomic_DNA"/>
</dbReference>
<dbReference type="Pfam" id="PF00196">
    <property type="entry name" value="GerE"/>
    <property type="match status" value="1"/>
</dbReference>
<dbReference type="SUPFAM" id="SSF46894">
    <property type="entry name" value="C-terminal effector domain of the bipartite response regulators"/>
    <property type="match status" value="1"/>
</dbReference>
<dbReference type="CDD" id="cd19920">
    <property type="entry name" value="REC_PA4781-like"/>
    <property type="match status" value="1"/>
</dbReference>
<accession>A0A1W0D7Z8</accession>
<feature type="domain" description="Response regulatory" evidence="8">
    <location>
        <begin position="10"/>
        <end position="126"/>
    </location>
</feature>
<protein>
    <submittedName>
        <fullName evidence="9">DNA-binding response regulator</fullName>
    </submittedName>
</protein>
<dbReference type="Pfam" id="PF00072">
    <property type="entry name" value="Response_reg"/>
    <property type="match status" value="1"/>
</dbReference>
<evidence type="ECO:0000256" key="1">
    <source>
        <dbReference type="ARBA" id="ARBA00022553"/>
    </source>
</evidence>
<evidence type="ECO:0000256" key="2">
    <source>
        <dbReference type="ARBA" id="ARBA00023012"/>
    </source>
</evidence>
<dbReference type="GO" id="GO:0006355">
    <property type="term" value="P:regulation of DNA-templated transcription"/>
    <property type="evidence" value="ECO:0007669"/>
    <property type="project" value="InterPro"/>
</dbReference>
<keyword evidence="5" id="KW-0804">Transcription</keyword>
<dbReference type="InterPro" id="IPR011006">
    <property type="entry name" value="CheY-like_superfamily"/>
</dbReference>
<proteinExistence type="predicted"/>
<keyword evidence="4 9" id="KW-0238">DNA-binding</keyword>
<dbReference type="InterPro" id="IPR036388">
    <property type="entry name" value="WH-like_DNA-bd_sf"/>
</dbReference>
<dbReference type="AlphaFoldDB" id="A0A1W0D7Z8"/>
<dbReference type="InterPro" id="IPR016032">
    <property type="entry name" value="Sig_transdc_resp-reg_C-effctor"/>
</dbReference>
<keyword evidence="2" id="KW-0902">Two-component regulatory system</keyword>
<dbReference type="SMART" id="SM00448">
    <property type="entry name" value="REC"/>
    <property type="match status" value="1"/>
</dbReference>
<feature type="modified residue" description="4-aspartylphosphate" evidence="6">
    <location>
        <position position="59"/>
    </location>
</feature>
<evidence type="ECO:0000256" key="4">
    <source>
        <dbReference type="ARBA" id="ARBA00023125"/>
    </source>
</evidence>
<evidence type="ECO:0000259" key="7">
    <source>
        <dbReference type="PROSITE" id="PS50043"/>
    </source>
</evidence>
<dbReference type="PANTHER" id="PTHR48111">
    <property type="entry name" value="REGULATOR OF RPOS"/>
    <property type="match status" value="1"/>
</dbReference>
<dbReference type="SMART" id="SM00421">
    <property type="entry name" value="HTH_LUXR"/>
    <property type="match status" value="1"/>
</dbReference>
<dbReference type="CDD" id="cd06170">
    <property type="entry name" value="LuxR_C_like"/>
    <property type="match status" value="1"/>
</dbReference>
<dbReference type="InterPro" id="IPR001789">
    <property type="entry name" value="Sig_transdc_resp-reg_receiver"/>
</dbReference>